<dbReference type="RefSeq" id="WP_349425682.1">
    <property type="nucleotide sequence ID" value="NZ_CP151632.1"/>
</dbReference>
<sequence>MNLAAKVTTGVAVLIVGGLVALAAPAVASVHGALSSWVIFQPTEEPTEEPTVEPASAEDGAIGEEMIDELGDGYVYVGNGTAIPKGSPAGCEEPAWLHVGGTSASISGDLVDRGARDLAAGTVGLDDEGRIKTYTVAAGDALFAIGDRFCIANALTIAMLNHTRTIQPGEVLLLHPDSSIPWVPYYNPVTTPAGYQQIPYQLAVEAMSAAAHAGDLDRMRAIFADELSGLFPDPAEAQVIAQALDAGDLDVLRQMFA</sequence>
<proteinExistence type="predicted"/>
<evidence type="ECO:0000313" key="1">
    <source>
        <dbReference type="EMBL" id="WZO34816.1"/>
    </source>
</evidence>
<evidence type="ECO:0008006" key="2">
    <source>
        <dbReference type="Google" id="ProtNLM"/>
    </source>
</evidence>
<accession>A0AAU6SCZ8</accession>
<organism evidence="1">
    <name type="scientific">Microbacterium sp. LWS13-1.2</name>
    <dbReference type="NCBI Taxonomy" id="3135264"/>
    <lineage>
        <taxon>Bacteria</taxon>
        <taxon>Bacillati</taxon>
        <taxon>Actinomycetota</taxon>
        <taxon>Actinomycetes</taxon>
        <taxon>Micrococcales</taxon>
        <taxon>Microbacteriaceae</taxon>
        <taxon>Microbacterium</taxon>
    </lineage>
</organism>
<reference evidence="1" key="1">
    <citation type="submission" date="2024-04" db="EMBL/GenBank/DDBJ databases">
        <authorList>
            <person name="Roder T."/>
            <person name="Oberhansli S."/>
            <person name="Kreuzer M."/>
        </authorList>
    </citation>
    <scope>NUCLEOTIDE SEQUENCE</scope>
    <source>
        <strain evidence="1">LWS13-1.2</strain>
    </source>
</reference>
<dbReference type="AlphaFoldDB" id="A0AAU6SCZ8"/>
<gene>
    <name evidence="1" type="ORF">MRBLWS13_002484</name>
</gene>
<protein>
    <recommendedName>
        <fullName evidence="2">LysM domain-containing protein</fullName>
    </recommendedName>
</protein>
<dbReference type="EMBL" id="CP151632">
    <property type="protein sequence ID" value="WZO34816.1"/>
    <property type="molecule type" value="Genomic_DNA"/>
</dbReference>
<name>A0AAU6SCZ8_9MICO</name>